<name>A0A344TQJ0_9BACT</name>
<dbReference type="PANTHER" id="PTHR37809:SF1">
    <property type="entry name" value="RIBOSOMAL PROTEIN S12 METHYLTHIOTRANSFERASE ACCESSORY FACTOR YCAO"/>
    <property type="match status" value="1"/>
</dbReference>
<organism evidence="2 3">
    <name type="scientific">Runella rosea</name>
    <dbReference type="NCBI Taxonomy" id="2259595"/>
    <lineage>
        <taxon>Bacteria</taxon>
        <taxon>Pseudomonadati</taxon>
        <taxon>Bacteroidota</taxon>
        <taxon>Cytophagia</taxon>
        <taxon>Cytophagales</taxon>
        <taxon>Spirosomataceae</taxon>
        <taxon>Runella</taxon>
    </lineage>
</organism>
<dbReference type="Gene3D" id="3.30.160.660">
    <property type="match status" value="1"/>
</dbReference>
<reference evidence="2 3" key="1">
    <citation type="submission" date="2018-07" db="EMBL/GenBank/DDBJ databases">
        <title>Genome sequencing of Runella.</title>
        <authorList>
            <person name="Baek M.-G."/>
            <person name="Yi H."/>
        </authorList>
    </citation>
    <scope>NUCLEOTIDE SEQUENCE [LARGE SCALE GENOMIC DNA]</scope>
    <source>
        <strain evidence="2 3">HYN0085</strain>
    </source>
</reference>
<dbReference type="OrthoDB" id="2379922at2"/>
<dbReference type="RefSeq" id="WP_114069672.1">
    <property type="nucleotide sequence ID" value="NZ_CP030850.1"/>
</dbReference>
<dbReference type="Gene3D" id="3.30.40.250">
    <property type="match status" value="1"/>
</dbReference>
<sequence>MMKWNSSFYLLGFNNKSFVLYDGHTQKTYSNSVQYRILCDFFGSEEVTLDGLRKAYQNTYSLPEILGAFYGFVQDKIIIDNAFLTIAIEFPEDTSLREKRAKLELTRVQMTADQPALTVFVVSDVHHLQSVEFAKIKSKQFTVVWAFANELKLFPVFDTSETGAFFCFLHRIKRVFFSQLLTLRHHPLSLNDCLSTASLLMVLDYLPTFIDSNESQNTLLIFDHERLTIERAYLSPPLFRSFAKGTYEILDAHQKPANIQAVFEQLSFHLEAPLGLVDKLTSQQTPLGGWVSTGGVIFRSNQINAEIFFSRTTASGNGLTKDEAEAKAFCETLERYAQVFREHEDEYIIAAYNDLKHRAIHPNEILLYSPTQYRQENARSHSDELLVEFDENTPIAWSNVTDSVDDTPRCIPTFLLYQGRPTEDAASETFFKWITNGTAAGSTLDMAKLYALYELIERDAYAIWWYNRLPSQGIDLAYIDHLEIVSLALAEHRRLGKKIYVFDITQDISIPTVAVVSAYLDGTYVLACASNISFEKACEKAFGELNQLYVRHLSKKTRLDDGQMQDIATALNHHTPQKPVWSFEKNDLALTEDLKIVETEIRKRGLNIYYRDLSRSDVLLPVVKAIVPGMRDLDTRFAPGRLYDVVSDLYGYVPAEESLRTFNLL</sequence>
<dbReference type="AlphaFoldDB" id="A0A344TQJ0"/>
<dbReference type="PANTHER" id="PTHR37809">
    <property type="entry name" value="RIBOSOMAL PROTEIN S12 METHYLTHIOTRANSFERASE ACCESSORY FACTOR YCAO"/>
    <property type="match status" value="1"/>
</dbReference>
<protein>
    <recommendedName>
        <fullName evidence="1">YcaO domain-containing protein</fullName>
    </recommendedName>
</protein>
<evidence type="ECO:0000313" key="2">
    <source>
        <dbReference type="EMBL" id="AXE20911.1"/>
    </source>
</evidence>
<evidence type="ECO:0000259" key="1">
    <source>
        <dbReference type="PROSITE" id="PS51664"/>
    </source>
</evidence>
<accession>A0A344TQJ0</accession>
<dbReference type="EMBL" id="CP030850">
    <property type="protein sequence ID" value="AXE20911.1"/>
    <property type="molecule type" value="Genomic_DNA"/>
</dbReference>
<keyword evidence="3" id="KW-1185">Reference proteome</keyword>
<evidence type="ECO:0000313" key="3">
    <source>
        <dbReference type="Proteomes" id="UP000251993"/>
    </source>
</evidence>
<dbReference type="KEGG" id="run:DR864_25805"/>
<dbReference type="Proteomes" id="UP000251993">
    <property type="component" value="Chromosome"/>
</dbReference>
<dbReference type="Gene3D" id="3.30.1330.230">
    <property type="match status" value="1"/>
</dbReference>
<proteinExistence type="predicted"/>
<feature type="domain" description="YcaO" evidence="1">
    <location>
        <begin position="316"/>
        <end position="665"/>
    </location>
</feature>
<dbReference type="Pfam" id="PF02624">
    <property type="entry name" value="YcaO"/>
    <property type="match status" value="1"/>
</dbReference>
<dbReference type="InterPro" id="IPR003776">
    <property type="entry name" value="YcaO-like_dom"/>
</dbReference>
<dbReference type="PROSITE" id="PS51664">
    <property type="entry name" value="YCAO"/>
    <property type="match status" value="1"/>
</dbReference>
<gene>
    <name evidence="2" type="ORF">DR864_25805</name>
</gene>